<dbReference type="Gene3D" id="3.90.25.10">
    <property type="entry name" value="UDP-galactose 4-epimerase, domain 1"/>
    <property type="match status" value="1"/>
</dbReference>
<evidence type="ECO:0000313" key="4">
    <source>
        <dbReference type="EMBL" id="QPI39992.1"/>
    </source>
</evidence>
<dbReference type="InterPro" id="IPR036291">
    <property type="entry name" value="NAD(P)-bd_dom_sf"/>
</dbReference>
<sequence length="338" mass="36739">MHYLITGHTGFKGPWLALLLLSRGHRVSGLALNPTPRSLFERAGIADHLVCDLRVDIRDAPATAAAVSAAAPDVVLHLAAQSLVRESYRNPRYTYETNAMGTLNVLEAVAATPSVRAHLVITTDKVYRNVDQEAGYVETDPLGGDDPYSASKAMADLLSQSWIRSFPGSPTAIARAGNVIGGGDVSPDRLFPDLMTAYANGRAPLLRFPRAVRPWQHVLDCLNGYLTLADALLAGSGLGEWNFGPGRDSFVEVGQVATLAAELWGGGAHWERQPGEHPHEANLLALDSTKAHRELAWRNRLGFRDAVGWTVDWYRRVHAGEDPLAVTQQQIAAFENLE</sequence>
<dbReference type="NCBIfam" id="TIGR02622">
    <property type="entry name" value="CDP_4_6_dhtase"/>
    <property type="match status" value="1"/>
</dbReference>
<protein>
    <submittedName>
        <fullName evidence="4">CDP-glucose 4,6-dehydratase</fullName>
        <ecNumber evidence="4">4.2.1.45</ecNumber>
    </submittedName>
</protein>
<dbReference type="GO" id="GO:0047733">
    <property type="term" value="F:CDP-glucose 4,6-dehydratase activity"/>
    <property type="evidence" value="ECO:0007669"/>
    <property type="project" value="UniProtKB-EC"/>
</dbReference>
<dbReference type="RefSeq" id="WP_085075738.1">
    <property type="nucleotide sequence ID" value="NZ_BLKU01000003.1"/>
</dbReference>
<organism evidence="4 6">
    <name type="scientific">Mycobacterium kubicae</name>
    <dbReference type="NCBI Taxonomy" id="120959"/>
    <lineage>
        <taxon>Bacteria</taxon>
        <taxon>Bacillati</taxon>
        <taxon>Actinomycetota</taxon>
        <taxon>Actinomycetes</taxon>
        <taxon>Mycobacteriales</taxon>
        <taxon>Mycobacteriaceae</taxon>
        <taxon>Mycobacterium</taxon>
        <taxon>Mycobacterium simiae complex</taxon>
    </lineage>
</organism>
<name>A0AAX1JFJ9_9MYCO</name>
<dbReference type="Pfam" id="PF01370">
    <property type="entry name" value="Epimerase"/>
    <property type="match status" value="1"/>
</dbReference>
<evidence type="ECO:0000313" key="3">
    <source>
        <dbReference type="EMBL" id="GFG64670.1"/>
    </source>
</evidence>
<dbReference type="EMBL" id="CP065047">
    <property type="protein sequence ID" value="QPI39992.1"/>
    <property type="molecule type" value="Genomic_DNA"/>
</dbReference>
<dbReference type="InterPro" id="IPR013445">
    <property type="entry name" value="CDP_4_6_deHydtase"/>
</dbReference>
<reference evidence="4" key="3">
    <citation type="submission" date="2020-11" db="EMBL/GenBank/DDBJ databases">
        <title>Intraspecies plasmid and genomic variation of Mycobacterium kubicae revealed by the complete genome sequences of two clinical isolates.</title>
        <authorList>
            <person name="Hendrix J.R."/>
            <person name="Epperson L.E."/>
            <person name="Honda J.R."/>
            <person name="Strong M."/>
        </authorList>
    </citation>
    <scope>NUCLEOTIDE SEQUENCE</scope>
    <source>
        <strain evidence="4">JCM 13573</strain>
    </source>
</reference>
<dbReference type="KEGG" id="mku:I2456_11430"/>
<dbReference type="Proteomes" id="UP000663583">
    <property type="component" value="Chromosome"/>
</dbReference>
<evidence type="ECO:0000313" key="5">
    <source>
        <dbReference type="Proteomes" id="UP000465306"/>
    </source>
</evidence>
<proteinExistence type="inferred from homology"/>
<evidence type="ECO:0000256" key="1">
    <source>
        <dbReference type="ARBA" id="ARBA00007637"/>
    </source>
</evidence>
<dbReference type="SUPFAM" id="SSF51735">
    <property type="entry name" value="NAD(P)-binding Rossmann-fold domains"/>
    <property type="match status" value="1"/>
</dbReference>
<dbReference type="EC" id="4.2.1.45" evidence="4"/>
<keyword evidence="4" id="KW-0456">Lyase</keyword>
<keyword evidence="5" id="KW-1185">Reference proteome</keyword>
<dbReference type="PANTHER" id="PTHR43000">
    <property type="entry name" value="DTDP-D-GLUCOSE 4,6-DEHYDRATASE-RELATED"/>
    <property type="match status" value="1"/>
</dbReference>
<feature type="domain" description="NAD-dependent epimerase/dehydratase" evidence="2">
    <location>
        <begin position="4"/>
        <end position="236"/>
    </location>
</feature>
<dbReference type="Gene3D" id="3.40.50.720">
    <property type="entry name" value="NAD(P)-binding Rossmann-like Domain"/>
    <property type="match status" value="1"/>
</dbReference>
<evidence type="ECO:0000259" key="2">
    <source>
        <dbReference type="Pfam" id="PF01370"/>
    </source>
</evidence>
<reference evidence="3 5" key="1">
    <citation type="journal article" date="2019" name="Emerg. Microbes Infect.">
        <title>Comprehensive subspecies identification of 175 nontuberculous mycobacteria species based on 7547 genomic profiles.</title>
        <authorList>
            <person name="Matsumoto Y."/>
            <person name="Kinjo T."/>
            <person name="Motooka D."/>
            <person name="Nabeya D."/>
            <person name="Jung N."/>
            <person name="Uechi K."/>
            <person name="Horii T."/>
            <person name="Iida T."/>
            <person name="Fujita J."/>
            <person name="Nakamura S."/>
        </authorList>
    </citation>
    <scope>NUCLEOTIDE SEQUENCE [LARGE SCALE GENOMIC DNA]</scope>
    <source>
        <strain evidence="3 5">JCM 13573</strain>
    </source>
</reference>
<comment type="similarity">
    <text evidence="1">Belongs to the NAD(P)-dependent epimerase/dehydratase family.</text>
</comment>
<evidence type="ECO:0000313" key="6">
    <source>
        <dbReference type="Proteomes" id="UP000663583"/>
    </source>
</evidence>
<reference evidence="3" key="2">
    <citation type="submission" date="2020-02" db="EMBL/GenBank/DDBJ databases">
        <authorList>
            <person name="Matsumoto Y."/>
            <person name="Kinjo T."/>
            <person name="Motooka D."/>
            <person name="Nabeya D."/>
            <person name="Jung N."/>
            <person name="Uechi K."/>
            <person name="Horii T."/>
            <person name="Iida T."/>
            <person name="Fujita J."/>
            <person name="Nakamura S."/>
        </authorList>
    </citation>
    <scope>NUCLEOTIDE SEQUENCE</scope>
    <source>
        <strain evidence="3">JCM 13573</strain>
    </source>
</reference>
<dbReference type="Proteomes" id="UP000465306">
    <property type="component" value="Unassembled WGS sequence"/>
</dbReference>
<gene>
    <name evidence="4" type="primary">rfbG</name>
    <name evidence="4" type="ORF">I2456_11430</name>
    <name evidence="3" type="ORF">MKUB_21600</name>
</gene>
<dbReference type="EMBL" id="BLKU01000003">
    <property type="protein sequence ID" value="GFG64670.1"/>
    <property type="molecule type" value="Genomic_DNA"/>
</dbReference>
<accession>A0AAX1JFJ9</accession>
<dbReference type="AlphaFoldDB" id="A0AAX1JFJ9"/>
<dbReference type="InterPro" id="IPR001509">
    <property type="entry name" value="Epimerase_deHydtase"/>
</dbReference>